<name>A0A0V0H865_SOLCH</name>
<accession>A0A0V0H865</accession>
<proteinExistence type="predicted"/>
<evidence type="ECO:0000313" key="1">
    <source>
        <dbReference type="EMBL" id="JAP15734.1"/>
    </source>
</evidence>
<dbReference type="EMBL" id="GEDG01024754">
    <property type="protein sequence ID" value="JAP15734.1"/>
    <property type="molecule type" value="Transcribed_RNA"/>
</dbReference>
<protein>
    <submittedName>
        <fullName evidence="1">Putative ovule protein</fullName>
    </submittedName>
</protein>
<organism evidence="1">
    <name type="scientific">Solanum chacoense</name>
    <name type="common">Chaco potato</name>
    <dbReference type="NCBI Taxonomy" id="4108"/>
    <lineage>
        <taxon>Eukaryota</taxon>
        <taxon>Viridiplantae</taxon>
        <taxon>Streptophyta</taxon>
        <taxon>Embryophyta</taxon>
        <taxon>Tracheophyta</taxon>
        <taxon>Spermatophyta</taxon>
        <taxon>Magnoliopsida</taxon>
        <taxon>eudicotyledons</taxon>
        <taxon>Gunneridae</taxon>
        <taxon>Pentapetalae</taxon>
        <taxon>asterids</taxon>
        <taxon>lamiids</taxon>
        <taxon>Solanales</taxon>
        <taxon>Solanaceae</taxon>
        <taxon>Solanoideae</taxon>
        <taxon>Solaneae</taxon>
        <taxon>Solanum</taxon>
    </lineage>
</organism>
<sequence length="117" mass="13160">MFPDTLSTQKTSFAEDGKTFLTHMPQSHMPQFGDVGIRLGRNCNSTCNSGSHKVYNVPDLCAFTITRAPIDIFIRSPSPVYLHPRDSRVPNEMRFFFKSGTYITSVRVLTTPSCILI</sequence>
<reference evidence="1" key="1">
    <citation type="submission" date="2015-12" db="EMBL/GenBank/DDBJ databases">
        <title>Gene expression during late stages of embryo sac development: a critical building block for successful pollen-pistil interactions.</title>
        <authorList>
            <person name="Liu Y."/>
            <person name="Joly V."/>
            <person name="Sabar M."/>
            <person name="Matton D.P."/>
        </authorList>
    </citation>
    <scope>NUCLEOTIDE SEQUENCE</scope>
</reference>
<dbReference type="AlphaFoldDB" id="A0A0V0H865"/>